<evidence type="ECO:0000313" key="4">
    <source>
        <dbReference type="Proteomes" id="UP000288716"/>
    </source>
</evidence>
<keyword evidence="4" id="KW-1185">Reference proteome</keyword>
<dbReference type="Gene3D" id="2.30.42.10">
    <property type="match status" value="2"/>
</dbReference>
<dbReference type="PANTHER" id="PTHR11324:SF16">
    <property type="entry name" value="PDZ DOMAIN-CONTAINING PROTEIN 2"/>
    <property type="match status" value="1"/>
</dbReference>
<protein>
    <submittedName>
        <fullName evidence="3">PDZ-containing protein-like protein</fullName>
    </submittedName>
</protein>
<feature type="domain" description="PDZ" evidence="2">
    <location>
        <begin position="770"/>
        <end position="856"/>
    </location>
</feature>
<gene>
    <name evidence="3" type="ORF">B4U80_00103</name>
</gene>
<organism evidence="3 4">
    <name type="scientific">Leptotrombidium deliense</name>
    <dbReference type="NCBI Taxonomy" id="299467"/>
    <lineage>
        <taxon>Eukaryota</taxon>
        <taxon>Metazoa</taxon>
        <taxon>Ecdysozoa</taxon>
        <taxon>Arthropoda</taxon>
        <taxon>Chelicerata</taxon>
        <taxon>Arachnida</taxon>
        <taxon>Acari</taxon>
        <taxon>Acariformes</taxon>
        <taxon>Trombidiformes</taxon>
        <taxon>Prostigmata</taxon>
        <taxon>Anystina</taxon>
        <taxon>Parasitengona</taxon>
        <taxon>Trombiculoidea</taxon>
        <taxon>Trombiculidae</taxon>
        <taxon>Leptotrombidium</taxon>
    </lineage>
</organism>
<dbReference type="Proteomes" id="UP000288716">
    <property type="component" value="Unassembled WGS sequence"/>
</dbReference>
<feature type="region of interest" description="Disordered" evidence="1">
    <location>
        <begin position="1"/>
        <end position="20"/>
    </location>
</feature>
<dbReference type="Pfam" id="PF00595">
    <property type="entry name" value="PDZ"/>
    <property type="match status" value="1"/>
</dbReference>
<evidence type="ECO:0000313" key="3">
    <source>
        <dbReference type="EMBL" id="RWS30026.1"/>
    </source>
</evidence>
<dbReference type="PROSITE" id="PS50106">
    <property type="entry name" value="PDZ"/>
    <property type="match status" value="1"/>
</dbReference>
<feature type="compositionally biased region" description="Basic and acidic residues" evidence="1">
    <location>
        <begin position="359"/>
        <end position="369"/>
    </location>
</feature>
<dbReference type="InterPro" id="IPR001478">
    <property type="entry name" value="PDZ"/>
</dbReference>
<feature type="compositionally biased region" description="Polar residues" evidence="1">
    <location>
        <begin position="508"/>
        <end position="522"/>
    </location>
</feature>
<feature type="compositionally biased region" description="Low complexity" evidence="1">
    <location>
        <begin position="1"/>
        <end position="19"/>
    </location>
</feature>
<comment type="caution">
    <text evidence="3">The sequence shown here is derived from an EMBL/GenBank/DDBJ whole genome shotgun (WGS) entry which is preliminary data.</text>
</comment>
<feature type="compositionally biased region" description="Basic and acidic residues" evidence="1">
    <location>
        <begin position="312"/>
        <end position="323"/>
    </location>
</feature>
<reference evidence="3 4" key="1">
    <citation type="journal article" date="2018" name="Gigascience">
        <title>Genomes of trombidid mites reveal novel predicted allergens and laterally-transferred genes associated with secondary metabolism.</title>
        <authorList>
            <person name="Dong X."/>
            <person name="Chaisiri K."/>
            <person name="Xia D."/>
            <person name="Armstrong S.D."/>
            <person name="Fang Y."/>
            <person name="Donnelly M.J."/>
            <person name="Kadowaki T."/>
            <person name="McGarry J.W."/>
            <person name="Darby A.C."/>
            <person name="Makepeace B.L."/>
        </authorList>
    </citation>
    <scope>NUCLEOTIDE SEQUENCE [LARGE SCALE GENOMIC DNA]</scope>
    <source>
        <strain evidence="3">UoL-UT</strain>
    </source>
</reference>
<evidence type="ECO:0000259" key="2">
    <source>
        <dbReference type="PROSITE" id="PS50106"/>
    </source>
</evidence>
<dbReference type="CDD" id="cd06762">
    <property type="entry name" value="PDZ6_PDZD2-PDZ3_hPro-IL-16-like"/>
    <property type="match status" value="1"/>
</dbReference>
<feature type="region of interest" description="Disordered" evidence="1">
    <location>
        <begin position="312"/>
        <end position="403"/>
    </location>
</feature>
<dbReference type="SUPFAM" id="SSF50156">
    <property type="entry name" value="PDZ domain-like"/>
    <property type="match status" value="1"/>
</dbReference>
<dbReference type="PANTHER" id="PTHR11324">
    <property type="entry name" value="IL16-RELATED"/>
    <property type="match status" value="1"/>
</dbReference>
<dbReference type="InterPro" id="IPR036034">
    <property type="entry name" value="PDZ_sf"/>
</dbReference>
<proteinExistence type="predicted"/>
<dbReference type="VEuPathDB" id="VectorBase:LDEU002014"/>
<sequence>MSVSSSRTERQLTSSSSLSAYTSNHNTGNYYSGHLQPSYRRYTTYDPLIASNSVAFSNESTANHSPQTSICLNSSNATATVIPSSFETRKQNLSKLKGLVIPEPTVVAKPAVSKALPTIISSTTSSTDLLLSKPEEVGKLVATRKENNALPTKSWNLPAVETSTILSEPPWMSARSSVPKYSPAFKRRALELPRALCSHSSSSSGSSTSAVASPTTPLSPTPFVTTSFSSNKVDGLFQFSLSHSKPIVPLVPETASSRPTQPKIEPIATSKFISNSLFDLRSKHDTCDSPLSVKNKNNSSFCLNEQREEEIKMSNTIKSEENSSKTQSELEEYASESFNKRTDSGSASGETMLASHANLFERGDREDYKGSTLSPDNSDDESSLLSHKASDASSNKADDSAYETLSDSFERTLSPEIRRPKELSLQRTVLKNLSPTSDHRMETIISSSECRSMDSVKNFKALAEKWEQRVNKASEEKSRLANQNRKVSVAPPLPPKPKEFNRIPPSLQPRSNKIVNETQQESFAIKKVDKEEKEQKEDKEHHPSAKQVLEPRKRIDKCLWESKDSSEKTEKVESANSEATVPTVHKIDNVVNALNTNSVPSKAKSNSAAVPPVPVSRSMSVSDICKVFEVLTCLQNTNTANEPNNELEENVCAEVVSPTSAPTAEEVKEELFSDSEKNEKINDKMHYRMSSLDSTTSDSGTQSGLFESASMIGSRTSSVSNLRDSQYGSITSLASTTSLISPQELQHLIEEANQSLEGEFSGHNAHNIQVIVLHREYLTSGSIGITLAGGVDYETKEITVHKVISGSIADRDGRVKKGDRILSINGKILKGLTHREALNILKSPRPEVVLVLSRSNGIEGYSSRCNSVDLSEEGSRIHDFKYSRSRSEDLLACSLTEATDMNTTTTTSTLDNYKIYRAVLIKDGAGLGFILEGGKDSPLGDRPLAIKRVFK</sequence>
<accession>A0A443SR54</accession>
<dbReference type="SMART" id="SM00228">
    <property type="entry name" value="PDZ"/>
    <property type="match status" value="1"/>
</dbReference>
<name>A0A443SR54_9ACAR</name>
<feature type="compositionally biased region" description="Basic and acidic residues" evidence="1">
    <location>
        <begin position="524"/>
        <end position="549"/>
    </location>
</feature>
<feature type="non-terminal residue" evidence="3">
    <location>
        <position position="951"/>
    </location>
</feature>
<dbReference type="EMBL" id="NCKV01000672">
    <property type="protein sequence ID" value="RWS30026.1"/>
    <property type="molecule type" value="Genomic_DNA"/>
</dbReference>
<dbReference type="AlphaFoldDB" id="A0A443SR54"/>
<evidence type="ECO:0000256" key="1">
    <source>
        <dbReference type="SAM" id="MobiDB-lite"/>
    </source>
</evidence>
<dbReference type="STRING" id="299467.A0A443SR54"/>
<feature type="region of interest" description="Disordered" evidence="1">
    <location>
        <begin position="473"/>
        <end position="549"/>
    </location>
</feature>
<dbReference type="OrthoDB" id="42382at2759"/>